<comment type="caution">
    <text evidence="2">The sequence shown here is derived from an EMBL/GenBank/DDBJ whole genome shotgun (WGS) entry which is preliminary data.</text>
</comment>
<proteinExistence type="predicted"/>
<keyword evidence="1" id="KW-0732">Signal</keyword>
<evidence type="ECO:0000313" key="3">
    <source>
        <dbReference type="Proteomes" id="UP000549617"/>
    </source>
</evidence>
<sequence length="138" mass="14416">MIRYLVAAAMLVAPALVLAADNANTLTHGMVQMTLRVGETRQSEILETFGAPNITTMDGSGQEMWVYDRHATVASDSSSGFSIGMLLGGGGGDVGGGGGLGFGKKKSKSSQSSRTMTLIIKFDAKKTVSDFKSRSSSF</sequence>
<feature type="chain" id="PRO_5030987080" evidence="1">
    <location>
        <begin position="20"/>
        <end position="138"/>
    </location>
</feature>
<protein>
    <submittedName>
        <fullName evidence="2">Putative membrane protein YgcG</fullName>
    </submittedName>
</protein>
<name>A0A7W9AKA0_9SPHN</name>
<accession>A0A7W9AKA0</accession>
<dbReference type="RefSeq" id="WP_184020450.1">
    <property type="nucleotide sequence ID" value="NZ_JACIJC010000005.1"/>
</dbReference>
<dbReference type="AlphaFoldDB" id="A0A7W9AKA0"/>
<dbReference type="EMBL" id="JACIJC010000005">
    <property type="protein sequence ID" value="MBB5687210.1"/>
    <property type="molecule type" value="Genomic_DNA"/>
</dbReference>
<organism evidence="2 3">
    <name type="scientific">Sphingobium boeckii</name>
    <dbReference type="NCBI Taxonomy" id="1082345"/>
    <lineage>
        <taxon>Bacteria</taxon>
        <taxon>Pseudomonadati</taxon>
        <taxon>Pseudomonadota</taxon>
        <taxon>Alphaproteobacteria</taxon>
        <taxon>Sphingomonadales</taxon>
        <taxon>Sphingomonadaceae</taxon>
        <taxon>Sphingobium</taxon>
    </lineage>
</organism>
<keyword evidence="3" id="KW-1185">Reference proteome</keyword>
<gene>
    <name evidence="2" type="ORF">FHS49_003238</name>
</gene>
<evidence type="ECO:0000313" key="2">
    <source>
        <dbReference type="EMBL" id="MBB5687210.1"/>
    </source>
</evidence>
<dbReference type="Proteomes" id="UP000549617">
    <property type="component" value="Unassembled WGS sequence"/>
</dbReference>
<feature type="signal peptide" evidence="1">
    <location>
        <begin position="1"/>
        <end position="19"/>
    </location>
</feature>
<evidence type="ECO:0000256" key="1">
    <source>
        <dbReference type="SAM" id="SignalP"/>
    </source>
</evidence>
<reference evidence="2 3" key="1">
    <citation type="submission" date="2020-08" db="EMBL/GenBank/DDBJ databases">
        <title>Genomic Encyclopedia of Type Strains, Phase IV (KMG-IV): sequencing the most valuable type-strain genomes for metagenomic binning, comparative biology and taxonomic classification.</title>
        <authorList>
            <person name="Goeker M."/>
        </authorList>
    </citation>
    <scope>NUCLEOTIDE SEQUENCE [LARGE SCALE GENOMIC DNA]</scope>
    <source>
        <strain evidence="2 3">DSM 25079</strain>
    </source>
</reference>